<dbReference type="InterPro" id="IPR006652">
    <property type="entry name" value="Kelch_1"/>
</dbReference>
<feature type="compositionally biased region" description="Basic and acidic residues" evidence="2">
    <location>
        <begin position="522"/>
        <end position="534"/>
    </location>
</feature>
<sequence length="1075" mass="121198">MARFKFGKSKKKVDDSETSMTSSEQDHIEDRPNSMYQGYKESQPLPERPEVSLVPEEQEPLPEPVPEILPQPVLSEQMGQSVPTGLDVMSPWKRIKLYDSPFPRYRHTASAISSDKNEIFLMGGLKEGSVFGDTWKLAPKDDVFVAKNIEVANNNNPPARVGHSSVLCGNAYIIYGGDTVDTDFNGYPDNNFYLFNINNNKYTIPSHILNKPNGRYGHTIGVISLNSTLSRLYLFGGQLELEVFNDLYYFELNTFKSSKAKWELIDPMNNFKPPPIANHSMSIYKNKIYIFGGIYNNEKVSNDLWCFDALINKWSQLPTSGNIPPPVNEHSSCIINDQLFIYGGNDFHGLIYDALYVLNLHTLVWSKLSKDISNGPGPRCGHSMTFLPNFNQIIIMGGDKNDYFSNSDPQDLSTYEFYNGEELGTMLYALDLNTINQFLDLSLIASPNKKKIAASSAPKRPESPSASIQDLNKQSLQRHARSFSAGPEDFRTPTGSPGRGGFKEPRDVSFVDVDVPSSTNMSEKDLTNDTDLHSKNLLPPSADLNQVSPGSAINSENSNGHASLLDNYNYADSTENLKDSTPIVENSPTIEPAPIEPIEPIEPAQPVEPVQKRGLLGALNGAQRDRSAEDAKVKKIISELTNELNELKSSTKIQMQNATEKINSLEIENNAYKQNDQSTQIRDLQNSLNEKETILQELKNSIDPSALSVDNESESLPSSDTKGITELTKYKLDRMELNNKLIYLEQENLRLSDKFNKFEPFMNNQIGDLSNFQKIIKVQEEKIHNLSQQVKDEQILRKEINDWKYKFENLNLEFENYKSIHNDEEFSDDEQIIDESGNRSITSGATGTTTGKKSKKDISSHLENLVGLWSSNPANYTQPTEAEARNLENPNDNPVVLKLQQQVNEILRISKEQQEGSQSEVKLLQDELSQKLQALKTFEINYRDALQSVNNTSKALNLTQDELNSQRNMIEKLIKENNELKLFKKASRRISSRATPPSISEEKFSKSSSPIPEAVPEYNKSEEDDDEVDGITSAHFNMKIKDLEADLFILKQERDQLKEQVTSLQKQLYLAQNNS</sequence>
<feature type="compositionally biased region" description="Polar residues" evidence="2">
    <location>
        <begin position="464"/>
        <end position="475"/>
    </location>
</feature>
<dbReference type="EMBL" id="KV454542">
    <property type="protein sequence ID" value="ODV66768.1"/>
    <property type="molecule type" value="Genomic_DNA"/>
</dbReference>
<name>A0A1E4RHN2_9ASCO</name>
<keyword evidence="1" id="KW-0175">Coiled coil</keyword>
<accession>A0A1E4RHN2</accession>
<reference evidence="4" key="1">
    <citation type="submission" date="2016-05" db="EMBL/GenBank/DDBJ databases">
        <title>Comparative genomics of biotechnologically important yeasts.</title>
        <authorList>
            <consortium name="DOE Joint Genome Institute"/>
            <person name="Riley R."/>
            <person name="Haridas S."/>
            <person name="Wolfe K.H."/>
            <person name="Lopes M.R."/>
            <person name="Hittinger C.T."/>
            <person name="Goker M."/>
            <person name="Salamov A."/>
            <person name="Wisecaver J."/>
            <person name="Long T.M."/>
            <person name="Aerts A.L."/>
            <person name="Barry K."/>
            <person name="Choi C."/>
            <person name="Clum A."/>
            <person name="Coughlan A.Y."/>
            <person name="Deshpande S."/>
            <person name="Douglass A.P."/>
            <person name="Hanson S.J."/>
            <person name="Klenk H.-P."/>
            <person name="Labutti K."/>
            <person name="Lapidus A."/>
            <person name="Lindquist E."/>
            <person name="Lipzen A."/>
            <person name="Meier-Kolthoff J.P."/>
            <person name="Ohm R.A."/>
            <person name="Otillar R.P."/>
            <person name="Pangilinan J."/>
            <person name="Peng Y."/>
            <person name="Rokas A."/>
            <person name="Rosa C.A."/>
            <person name="Scheuner C."/>
            <person name="Sibirny A.A."/>
            <person name="Slot J.C."/>
            <person name="Stielow J.B."/>
            <person name="Sun H."/>
            <person name="Kurtzman C.P."/>
            <person name="Blackwell M."/>
            <person name="Grigoriev I.V."/>
            <person name="Jeffries T.W."/>
        </authorList>
    </citation>
    <scope>NUCLEOTIDE SEQUENCE [LARGE SCALE GENOMIC DNA]</scope>
    <source>
        <strain evidence="4">NRRL Y-1933</strain>
    </source>
</reference>
<feature type="compositionally biased region" description="Low complexity" evidence="2">
    <location>
        <begin position="590"/>
        <end position="600"/>
    </location>
</feature>
<feature type="coiled-coil region" evidence="1">
    <location>
        <begin position="921"/>
        <end position="976"/>
    </location>
</feature>
<feature type="region of interest" description="Disordered" evidence="2">
    <location>
        <begin position="834"/>
        <end position="857"/>
    </location>
</feature>
<feature type="coiled-coil region" evidence="1">
    <location>
        <begin position="1040"/>
        <end position="1074"/>
    </location>
</feature>
<dbReference type="GeneID" id="30996843"/>
<feature type="compositionally biased region" description="Basic residues" evidence="2">
    <location>
        <begin position="1"/>
        <end position="11"/>
    </location>
</feature>
<evidence type="ECO:0000256" key="2">
    <source>
        <dbReference type="SAM" id="MobiDB-lite"/>
    </source>
</evidence>
<dbReference type="OrthoDB" id="45365at2759"/>
<evidence type="ECO:0000313" key="3">
    <source>
        <dbReference type="EMBL" id="ODV66768.1"/>
    </source>
</evidence>
<dbReference type="Gene3D" id="2.120.10.80">
    <property type="entry name" value="Kelch-type beta propeller"/>
    <property type="match status" value="2"/>
</dbReference>
<feature type="region of interest" description="Disordered" evidence="2">
    <location>
        <begin position="991"/>
        <end position="1030"/>
    </location>
</feature>
<proteinExistence type="predicted"/>
<evidence type="ECO:0008006" key="5">
    <source>
        <dbReference type="Google" id="ProtNLM"/>
    </source>
</evidence>
<dbReference type="PANTHER" id="PTHR23244:SF471">
    <property type="entry name" value="GUANINE NUCLEOTIDE-BINDING PROTEIN SUBUNIT BETA 1-RELATED"/>
    <property type="match status" value="1"/>
</dbReference>
<dbReference type="AlphaFoldDB" id="A0A1E4RHN2"/>
<keyword evidence="4" id="KW-1185">Reference proteome</keyword>
<dbReference type="PANTHER" id="PTHR23244">
    <property type="entry name" value="KELCH REPEAT DOMAIN"/>
    <property type="match status" value="1"/>
</dbReference>
<dbReference type="InterPro" id="IPR015915">
    <property type="entry name" value="Kelch-typ_b-propeller"/>
</dbReference>
<dbReference type="SUPFAM" id="SSF117281">
    <property type="entry name" value="Kelch motif"/>
    <property type="match status" value="1"/>
</dbReference>
<dbReference type="SMART" id="SM00612">
    <property type="entry name" value="Kelch"/>
    <property type="match status" value="2"/>
</dbReference>
<dbReference type="Proteomes" id="UP000095085">
    <property type="component" value="Unassembled WGS sequence"/>
</dbReference>
<feature type="compositionally biased region" description="Polar residues" evidence="2">
    <location>
        <begin position="543"/>
        <end position="561"/>
    </location>
</feature>
<evidence type="ECO:0000256" key="1">
    <source>
        <dbReference type="SAM" id="Coils"/>
    </source>
</evidence>
<evidence type="ECO:0000313" key="4">
    <source>
        <dbReference type="Proteomes" id="UP000095085"/>
    </source>
</evidence>
<feature type="region of interest" description="Disordered" evidence="2">
    <location>
        <begin position="452"/>
        <end position="566"/>
    </location>
</feature>
<protein>
    <recommendedName>
        <fullName evidence="5">Galactose oxidase</fullName>
    </recommendedName>
</protein>
<feature type="region of interest" description="Disordered" evidence="2">
    <location>
        <begin position="1"/>
        <end position="61"/>
    </location>
</feature>
<gene>
    <name evidence="3" type="ORF">HYPBUDRAFT_157543</name>
</gene>
<dbReference type="RefSeq" id="XP_020075835.1">
    <property type="nucleotide sequence ID" value="XM_020222294.1"/>
</dbReference>
<feature type="region of interest" description="Disordered" evidence="2">
    <location>
        <begin position="578"/>
        <end position="600"/>
    </location>
</feature>
<feature type="coiled-coil region" evidence="1">
    <location>
        <begin position="727"/>
        <end position="796"/>
    </location>
</feature>
<dbReference type="STRING" id="984485.A0A1E4RHN2"/>
<feature type="compositionally biased region" description="Low complexity" evidence="2">
    <location>
        <begin position="840"/>
        <end position="851"/>
    </location>
</feature>
<feature type="coiled-coil region" evidence="1">
    <location>
        <begin position="637"/>
        <end position="701"/>
    </location>
</feature>
<dbReference type="Pfam" id="PF24681">
    <property type="entry name" value="Kelch_KLHDC2_KLHL20_DRC7"/>
    <property type="match status" value="1"/>
</dbReference>
<organism evidence="3 4">
    <name type="scientific">Hyphopichia burtonii NRRL Y-1933</name>
    <dbReference type="NCBI Taxonomy" id="984485"/>
    <lineage>
        <taxon>Eukaryota</taxon>
        <taxon>Fungi</taxon>
        <taxon>Dikarya</taxon>
        <taxon>Ascomycota</taxon>
        <taxon>Saccharomycotina</taxon>
        <taxon>Pichiomycetes</taxon>
        <taxon>Debaryomycetaceae</taxon>
        <taxon>Hyphopichia</taxon>
    </lineage>
</organism>